<dbReference type="AlphaFoldDB" id="A0A382JW59"/>
<evidence type="ECO:0008006" key="2">
    <source>
        <dbReference type="Google" id="ProtNLM"/>
    </source>
</evidence>
<reference evidence="1" key="1">
    <citation type="submission" date="2018-05" db="EMBL/GenBank/DDBJ databases">
        <authorList>
            <person name="Lanie J.A."/>
            <person name="Ng W.-L."/>
            <person name="Kazmierczak K.M."/>
            <person name="Andrzejewski T.M."/>
            <person name="Davidsen T.M."/>
            <person name="Wayne K.J."/>
            <person name="Tettelin H."/>
            <person name="Glass J.I."/>
            <person name="Rusch D."/>
            <person name="Podicherti R."/>
            <person name="Tsui H.-C.T."/>
            <person name="Winkler M.E."/>
        </authorList>
    </citation>
    <scope>NUCLEOTIDE SEQUENCE</scope>
</reference>
<feature type="non-terminal residue" evidence="1">
    <location>
        <position position="38"/>
    </location>
</feature>
<dbReference type="EMBL" id="UINC01076652">
    <property type="protein sequence ID" value="SVC16019.1"/>
    <property type="molecule type" value="Genomic_DNA"/>
</dbReference>
<dbReference type="InterPro" id="IPR011005">
    <property type="entry name" value="Dihydropteroate_synth-like_sf"/>
</dbReference>
<name>A0A382JW59_9ZZZZ</name>
<protein>
    <recommendedName>
        <fullName evidence="2">4-hydroxy-3-methylbut-2-en-1-yl diphosphate synthase</fullName>
    </recommendedName>
</protein>
<gene>
    <name evidence="1" type="ORF">METZ01_LOCUS268873</name>
</gene>
<organism evidence="1">
    <name type="scientific">marine metagenome</name>
    <dbReference type="NCBI Taxonomy" id="408172"/>
    <lineage>
        <taxon>unclassified sequences</taxon>
        <taxon>metagenomes</taxon>
        <taxon>ecological metagenomes</taxon>
    </lineage>
</organism>
<proteinExistence type="predicted"/>
<sequence>MKVHPHITRRKSRQIMVGDVAVGGDAQISVQSMTNTET</sequence>
<dbReference type="Gene3D" id="3.20.20.20">
    <property type="entry name" value="Dihydropteroate synthase-like"/>
    <property type="match status" value="1"/>
</dbReference>
<accession>A0A382JW59</accession>
<evidence type="ECO:0000313" key="1">
    <source>
        <dbReference type="EMBL" id="SVC16019.1"/>
    </source>
</evidence>